<comment type="caution">
    <text evidence="1">The sequence shown here is derived from an EMBL/GenBank/DDBJ whole genome shotgun (WGS) entry which is preliminary data.</text>
</comment>
<evidence type="ECO:0008006" key="3">
    <source>
        <dbReference type="Google" id="ProtNLM"/>
    </source>
</evidence>
<proteinExistence type="predicted"/>
<evidence type="ECO:0000313" key="1">
    <source>
        <dbReference type="EMBL" id="KAK7037931.1"/>
    </source>
</evidence>
<dbReference type="EMBL" id="JAWWNJ010000017">
    <property type="protein sequence ID" value="KAK7037931.1"/>
    <property type="molecule type" value="Genomic_DNA"/>
</dbReference>
<gene>
    <name evidence="1" type="ORF">R3P38DRAFT_2696322</name>
</gene>
<accession>A0AAW0CHU5</accession>
<dbReference type="AlphaFoldDB" id="A0AAW0CHU5"/>
<organism evidence="1 2">
    <name type="scientific">Favolaschia claudopus</name>
    <dbReference type="NCBI Taxonomy" id="2862362"/>
    <lineage>
        <taxon>Eukaryota</taxon>
        <taxon>Fungi</taxon>
        <taxon>Dikarya</taxon>
        <taxon>Basidiomycota</taxon>
        <taxon>Agaricomycotina</taxon>
        <taxon>Agaricomycetes</taxon>
        <taxon>Agaricomycetidae</taxon>
        <taxon>Agaricales</taxon>
        <taxon>Marasmiineae</taxon>
        <taxon>Mycenaceae</taxon>
        <taxon>Favolaschia</taxon>
    </lineage>
</organism>
<protein>
    <recommendedName>
        <fullName evidence="3">Arrestin-like N-terminal domain-containing protein</fullName>
    </recommendedName>
</protein>
<name>A0AAW0CHU5_9AGAR</name>
<dbReference type="Proteomes" id="UP001362999">
    <property type="component" value="Unassembled WGS sequence"/>
</dbReference>
<sequence>MSLAIDIVPLTNSLDMYGAPHNSSAFSLSGHVSISLNSSFSVFERRRTGCRVVLHSVLLTFDGQTETITSSLGYSPLRLYTLSRELLSSGPIELSDEGQEETNEASRWNIVFDLAIPGWLPASHEFGINEAGASTKYFLRAEVKFAVVEECTASWSLASLCSPFRSRTTIRSMEARKKIPLRRFVEPPTDEPTSVEFINYLLSSPNKSPENPIPSDVLSKIQVLASVPAHVDVRENSLPFILRLRTKDLNAAECQRLRITSFTIDIVQTEICRRVKDASKYQATYPVPSQDLQPPKKPLCQSHYSSDMYKLGLFLSPSVNASSENCSASLLPGEETGVYRLTGDSHIFNNDSTAGPETWYTLDTTIPFVHSIPSWEASPDWEGSAKLRPSVESPLFDVTHSLKLAVCCEYDAPGSSEPAMADLTFALPIKFGRVAPPLPPRDILPALLHSMHLVDGSYPAMPSILPYGANLPVYSQLFDSRGNRKVDNTPLPLYTPRSSIESESFPIYPSPLNEKQTELHATTV</sequence>
<evidence type="ECO:0000313" key="2">
    <source>
        <dbReference type="Proteomes" id="UP001362999"/>
    </source>
</evidence>
<reference evidence="1 2" key="1">
    <citation type="journal article" date="2024" name="J Genomics">
        <title>Draft genome sequencing and assembly of Favolaschia claudopus CIRM-BRFM 2984 isolated from oak limbs.</title>
        <authorList>
            <person name="Navarro D."/>
            <person name="Drula E."/>
            <person name="Chaduli D."/>
            <person name="Cazenave R."/>
            <person name="Ahrendt S."/>
            <person name="Wang J."/>
            <person name="Lipzen A."/>
            <person name="Daum C."/>
            <person name="Barry K."/>
            <person name="Grigoriev I.V."/>
            <person name="Favel A."/>
            <person name="Rosso M.N."/>
            <person name="Martin F."/>
        </authorList>
    </citation>
    <scope>NUCLEOTIDE SEQUENCE [LARGE SCALE GENOMIC DNA]</scope>
    <source>
        <strain evidence="1 2">CIRM-BRFM 2984</strain>
    </source>
</reference>
<keyword evidence="2" id="KW-1185">Reference proteome</keyword>